<evidence type="ECO:0000313" key="10">
    <source>
        <dbReference type="EMBL" id="HJD97914.1"/>
    </source>
</evidence>
<evidence type="ECO:0000256" key="4">
    <source>
        <dbReference type="ARBA" id="ARBA00023015"/>
    </source>
</evidence>
<evidence type="ECO:0000259" key="9">
    <source>
        <dbReference type="Pfam" id="PF08753"/>
    </source>
</evidence>
<dbReference type="NCBIfam" id="NF002815">
    <property type="entry name" value="PRK02967.1"/>
    <property type="match status" value="1"/>
</dbReference>
<sequence length="152" mass="16920">MSGLVRFGVSLERELLTAFDRHSERKGFANRSEALRHCIRRELSEEIVSDPDAPVAGVLTLVYDHHDNDLPGRLTSLQHEAHAMVLATMHVHLDEHHCLETMALRGPAAAVSELAGRLRSSRGVLQSSCSLTAIEAAPERHIFHDHEQKEHA</sequence>
<comment type="cofactor">
    <cofactor evidence="7">
        <name>Ni(2+)</name>
        <dbReference type="ChEBI" id="CHEBI:49786"/>
    </cofactor>
    <text evidence="7">Binds 1 nickel ion per subunit.</text>
</comment>
<dbReference type="Gene3D" id="1.10.1220.10">
    <property type="entry name" value="Met repressor-like"/>
    <property type="match status" value="1"/>
</dbReference>
<dbReference type="PANTHER" id="PTHR34719:SF2">
    <property type="entry name" value="NICKEL-RESPONSIVE REGULATOR"/>
    <property type="match status" value="1"/>
</dbReference>
<gene>
    <name evidence="10" type="primary">nikR</name>
    <name evidence="10" type="ORF">K8W16_09760</name>
</gene>
<dbReference type="RefSeq" id="WP_304123066.1">
    <property type="nucleotide sequence ID" value="NZ_DYZA01000198.1"/>
</dbReference>
<dbReference type="HAMAP" id="MF_00476">
    <property type="entry name" value="NikR"/>
    <property type="match status" value="1"/>
</dbReference>
<reference evidence="10" key="1">
    <citation type="journal article" date="2021" name="PeerJ">
        <title>Extensive microbial diversity within the chicken gut microbiome revealed by metagenomics and culture.</title>
        <authorList>
            <person name="Gilroy R."/>
            <person name="Ravi A."/>
            <person name="Getino M."/>
            <person name="Pursley I."/>
            <person name="Horton D.L."/>
            <person name="Alikhan N.F."/>
            <person name="Baker D."/>
            <person name="Gharbi K."/>
            <person name="Hall N."/>
            <person name="Watson M."/>
            <person name="Adriaenssens E.M."/>
            <person name="Foster-Nyarko E."/>
            <person name="Jarju S."/>
            <person name="Secka A."/>
            <person name="Antonio M."/>
            <person name="Oren A."/>
            <person name="Chaudhuri R.R."/>
            <person name="La Ragione R."/>
            <person name="Hildebrand F."/>
            <person name="Pallen M.J."/>
        </authorList>
    </citation>
    <scope>NUCLEOTIDE SEQUENCE</scope>
    <source>
        <strain evidence="10">ChiGjej2B2-19336</strain>
    </source>
</reference>
<dbReference type="InterPro" id="IPR010985">
    <property type="entry name" value="Ribbon_hlx_hlx"/>
</dbReference>
<organism evidence="10 11">
    <name type="scientific">Mailhella massiliensis</name>
    <dbReference type="NCBI Taxonomy" id="1903261"/>
    <lineage>
        <taxon>Bacteria</taxon>
        <taxon>Pseudomonadati</taxon>
        <taxon>Thermodesulfobacteriota</taxon>
        <taxon>Desulfovibrionia</taxon>
        <taxon>Desulfovibrionales</taxon>
        <taxon>Desulfovibrionaceae</taxon>
        <taxon>Mailhella</taxon>
    </lineage>
</organism>
<dbReference type="Proteomes" id="UP000698963">
    <property type="component" value="Unassembled WGS sequence"/>
</dbReference>
<dbReference type="PANTHER" id="PTHR34719">
    <property type="entry name" value="NICKEL-RESPONSIVE REGULATOR"/>
    <property type="match status" value="1"/>
</dbReference>
<keyword evidence="4 7" id="KW-0805">Transcription regulation</keyword>
<feature type="binding site" evidence="7">
    <location>
        <position position="92"/>
    </location>
    <ligand>
        <name>Ni(2+)</name>
        <dbReference type="ChEBI" id="CHEBI:49786"/>
    </ligand>
</feature>
<dbReference type="SUPFAM" id="SSF55021">
    <property type="entry name" value="ACT-like"/>
    <property type="match status" value="1"/>
</dbReference>
<keyword evidence="3 7" id="KW-0479">Metal-binding</keyword>
<feature type="domain" description="Ribbon-helix-helix protein CopG" evidence="8">
    <location>
        <begin position="5"/>
        <end position="44"/>
    </location>
</feature>
<evidence type="ECO:0000256" key="1">
    <source>
        <dbReference type="ARBA" id="ARBA00008478"/>
    </source>
</evidence>
<dbReference type="GO" id="GO:0016151">
    <property type="term" value="F:nickel cation binding"/>
    <property type="evidence" value="ECO:0007669"/>
    <property type="project" value="UniProtKB-UniRule"/>
</dbReference>
<protein>
    <recommendedName>
        <fullName evidence="7">Putative nickel-responsive regulator</fullName>
    </recommendedName>
</protein>
<dbReference type="NCBIfam" id="NF003381">
    <property type="entry name" value="PRK04460.1"/>
    <property type="match status" value="1"/>
</dbReference>
<keyword evidence="6 7" id="KW-0804">Transcription</keyword>
<comment type="caution">
    <text evidence="10">The sequence shown here is derived from an EMBL/GenBank/DDBJ whole genome shotgun (WGS) entry which is preliminary data.</text>
</comment>
<dbReference type="Pfam" id="PF08753">
    <property type="entry name" value="NikR_C"/>
    <property type="match status" value="1"/>
</dbReference>
<evidence type="ECO:0000256" key="6">
    <source>
        <dbReference type="ARBA" id="ARBA00023163"/>
    </source>
</evidence>
<feature type="domain" description="Transcription factor NikR nickel binding C-terminal" evidence="9">
    <location>
        <begin position="56"/>
        <end position="131"/>
    </location>
</feature>
<evidence type="ECO:0000259" key="8">
    <source>
        <dbReference type="Pfam" id="PF01402"/>
    </source>
</evidence>
<dbReference type="InterPro" id="IPR022988">
    <property type="entry name" value="Ni_resp_reg_NikR"/>
</dbReference>
<feature type="binding site" evidence="7">
    <location>
        <position position="90"/>
    </location>
    <ligand>
        <name>Ni(2+)</name>
        <dbReference type="ChEBI" id="CHEBI:49786"/>
    </ligand>
</feature>
<evidence type="ECO:0000256" key="2">
    <source>
        <dbReference type="ARBA" id="ARBA00022596"/>
    </source>
</evidence>
<dbReference type="InterPro" id="IPR002145">
    <property type="entry name" value="CopG"/>
</dbReference>
<dbReference type="SUPFAM" id="SSF47598">
    <property type="entry name" value="Ribbon-helix-helix"/>
    <property type="match status" value="1"/>
</dbReference>
<evidence type="ECO:0000313" key="11">
    <source>
        <dbReference type="Proteomes" id="UP000698963"/>
    </source>
</evidence>
<evidence type="ECO:0000256" key="7">
    <source>
        <dbReference type="HAMAP-Rule" id="MF_00476"/>
    </source>
</evidence>
<dbReference type="GO" id="GO:0003677">
    <property type="term" value="F:DNA binding"/>
    <property type="evidence" value="ECO:0007669"/>
    <property type="project" value="UniProtKB-KW"/>
</dbReference>
<dbReference type="InterPro" id="IPR050192">
    <property type="entry name" value="CopG/NikR_regulator"/>
</dbReference>
<dbReference type="AlphaFoldDB" id="A0A921AXH2"/>
<comment type="similarity">
    <text evidence="1 7">Belongs to the transcriptional regulatory CopG/NikR family.</text>
</comment>
<name>A0A921AXH2_9BACT</name>
<comment type="function">
    <text evidence="7">Transcriptional regulator.</text>
</comment>
<keyword evidence="2 7" id="KW-0533">Nickel</keyword>
<evidence type="ECO:0000256" key="3">
    <source>
        <dbReference type="ARBA" id="ARBA00022723"/>
    </source>
</evidence>
<dbReference type="InterPro" id="IPR013321">
    <property type="entry name" value="Arc_rbn_hlx_hlx"/>
</dbReference>
<dbReference type="Gene3D" id="3.30.70.1150">
    <property type="entry name" value="ACT-like. Chain A, domain 2"/>
    <property type="match status" value="1"/>
</dbReference>
<dbReference type="EMBL" id="DYZA01000198">
    <property type="protein sequence ID" value="HJD97914.1"/>
    <property type="molecule type" value="Genomic_DNA"/>
</dbReference>
<dbReference type="GO" id="GO:0010045">
    <property type="term" value="P:response to nickel cation"/>
    <property type="evidence" value="ECO:0007669"/>
    <property type="project" value="InterPro"/>
</dbReference>
<proteinExistence type="inferred from homology"/>
<dbReference type="InterPro" id="IPR014864">
    <property type="entry name" value="TF_NikR_Ni-bd_C"/>
</dbReference>
<keyword evidence="5 7" id="KW-0238">DNA-binding</keyword>
<evidence type="ECO:0000256" key="5">
    <source>
        <dbReference type="ARBA" id="ARBA00023125"/>
    </source>
</evidence>
<dbReference type="Pfam" id="PF01402">
    <property type="entry name" value="RHH_1"/>
    <property type="match status" value="1"/>
</dbReference>
<accession>A0A921AXH2</accession>
<reference evidence="10" key="2">
    <citation type="submission" date="2021-09" db="EMBL/GenBank/DDBJ databases">
        <authorList>
            <person name="Gilroy R."/>
        </authorList>
    </citation>
    <scope>NUCLEOTIDE SEQUENCE</scope>
    <source>
        <strain evidence="10">ChiGjej2B2-19336</strain>
    </source>
</reference>
<feature type="binding site" evidence="7">
    <location>
        <position position="79"/>
    </location>
    <ligand>
        <name>Ni(2+)</name>
        <dbReference type="ChEBI" id="CHEBI:49786"/>
    </ligand>
</feature>
<dbReference type="GO" id="GO:0003700">
    <property type="term" value="F:DNA-binding transcription factor activity"/>
    <property type="evidence" value="ECO:0007669"/>
    <property type="project" value="UniProtKB-UniRule"/>
</dbReference>
<feature type="binding site" evidence="7">
    <location>
        <position position="98"/>
    </location>
    <ligand>
        <name>Ni(2+)</name>
        <dbReference type="ChEBI" id="CHEBI:49786"/>
    </ligand>
</feature>
<dbReference type="InterPro" id="IPR045865">
    <property type="entry name" value="ACT-like_dom_sf"/>
</dbReference>
<dbReference type="CDD" id="cd22231">
    <property type="entry name" value="RHH_NikR_HicB-like"/>
    <property type="match status" value="1"/>
</dbReference>
<dbReference type="InterPro" id="IPR027271">
    <property type="entry name" value="Acetolactate_synth/TF_NikR_C"/>
</dbReference>